<dbReference type="EMBL" id="JBHSGI010000012">
    <property type="protein sequence ID" value="MFC4669465.1"/>
    <property type="molecule type" value="Genomic_DNA"/>
</dbReference>
<evidence type="ECO:0000256" key="1">
    <source>
        <dbReference type="SAM" id="MobiDB-lite"/>
    </source>
</evidence>
<accession>A0ABV9KH15</accession>
<protein>
    <submittedName>
        <fullName evidence="2">Phage terminase small subunit P27 family</fullName>
    </submittedName>
</protein>
<feature type="compositionally biased region" description="Basic residues" evidence="1">
    <location>
        <begin position="1"/>
        <end position="10"/>
    </location>
</feature>
<dbReference type="RefSeq" id="WP_380717895.1">
    <property type="nucleotide sequence ID" value="NZ_JBHSGI010000012.1"/>
</dbReference>
<proteinExistence type="predicted"/>
<reference evidence="3" key="1">
    <citation type="journal article" date="2019" name="Int. J. Syst. Evol. Microbiol.">
        <title>The Global Catalogue of Microorganisms (GCM) 10K type strain sequencing project: providing services to taxonomists for standard genome sequencing and annotation.</title>
        <authorList>
            <consortium name="The Broad Institute Genomics Platform"/>
            <consortium name="The Broad Institute Genome Sequencing Center for Infectious Disease"/>
            <person name="Wu L."/>
            <person name="Ma J."/>
        </authorList>
    </citation>
    <scope>NUCLEOTIDE SEQUENCE [LARGE SCALE GENOMIC DNA]</scope>
    <source>
        <strain evidence="3">CGMCC 4.7283</strain>
    </source>
</reference>
<evidence type="ECO:0000313" key="3">
    <source>
        <dbReference type="Proteomes" id="UP001595973"/>
    </source>
</evidence>
<keyword evidence="3" id="KW-1185">Reference proteome</keyword>
<dbReference type="Pfam" id="PF05119">
    <property type="entry name" value="Terminase_4"/>
    <property type="match status" value="1"/>
</dbReference>
<name>A0ABV9KH15_9RHOB</name>
<dbReference type="NCBIfam" id="TIGR01558">
    <property type="entry name" value="sm_term_P27"/>
    <property type="match status" value="1"/>
</dbReference>
<gene>
    <name evidence="2" type="ORF">ACFO5X_12960</name>
</gene>
<organism evidence="2 3">
    <name type="scientific">Seohaeicola nanhaiensis</name>
    <dbReference type="NCBI Taxonomy" id="1387282"/>
    <lineage>
        <taxon>Bacteria</taxon>
        <taxon>Pseudomonadati</taxon>
        <taxon>Pseudomonadota</taxon>
        <taxon>Alphaproteobacteria</taxon>
        <taxon>Rhodobacterales</taxon>
        <taxon>Roseobacteraceae</taxon>
        <taxon>Seohaeicola</taxon>
    </lineage>
</organism>
<sequence>MRGPKPHLGKGRSPQAPDALPRCPPHLTPVAAREWRRLAGPLHKMGVISTTDRAALAAYCQSWARWVEAEEKLRETPMLIRTPSGYAQQSPWLSIANKQMELMGKYMAELGLTPVARARLPAAIAPNEELRTIVRVIVRSDDDPLELRDGDVVEEGRGIRVVRNNN</sequence>
<dbReference type="Proteomes" id="UP001595973">
    <property type="component" value="Unassembled WGS sequence"/>
</dbReference>
<feature type="region of interest" description="Disordered" evidence="1">
    <location>
        <begin position="1"/>
        <end position="24"/>
    </location>
</feature>
<dbReference type="InterPro" id="IPR006448">
    <property type="entry name" value="Phage_term_ssu_P27"/>
</dbReference>
<comment type="caution">
    <text evidence="2">The sequence shown here is derived from an EMBL/GenBank/DDBJ whole genome shotgun (WGS) entry which is preliminary data.</text>
</comment>
<evidence type="ECO:0000313" key="2">
    <source>
        <dbReference type="EMBL" id="MFC4669465.1"/>
    </source>
</evidence>